<dbReference type="OrthoDB" id="10601063at2759"/>
<feature type="compositionally biased region" description="Basic and acidic residues" evidence="1">
    <location>
        <begin position="182"/>
        <end position="195"/>
    </location>
</feature>
<keyword evidence="2" id="KW-0732">Signal</keyword>
<comment type="caution">
    <text evidence="3">The sequence shown here is derived from an EMBL/GenBank/DDBJ whole genome shotgun (WGS) entry which is preliminary data.</text>
</comment>
<feature type="signal peptide" evidence="2">
    <location>
        <begin position="1"/>
        <end position="26"/>
    </location>
</feature>
<feature type="compositionally biased region" description="Polar residues" evidence="1">
    <location>
        <begin position="169"/>
        <end position="180"/>
    </location>
</feature>
<proteinExistence type="predicted"/>
<accession>A0A2G8S464</accession>
<organism evidence="3 4">
    <name type="scientific">Ganoderma sinense ZZ0214-1</name>
    <dbReference type="NCBI Taxonomy" id="1077348"/>
    <lineage>
        <taxon>Eukaryota</taxon>
        <taxon>Fungi</taxon>
        <taxon>Dikarya</taxon>
        <taxon>Basidiomycota</taxon>
        <taxon>Agaricomycotina</taxon>
        <taxon>Agaricomycetes</taxon>
        <taxon>Polyporales</taxon>
        <taxon>Polyporaceae</taxon>
        <taxon>Ganoderma</taxon>
    </lineage>
</organism>
<evidence type="ECO:0000313" key="4">
    <source>
        <dbReference type="Proteomes" id="UP000230002"/>
    </source>
</evidence>
<dbReference type="EMBL" id="AYKW01000023">
    <property type="protein sequence ID" value="PIL28573.1"/>
    <property type="molecule type" value="Genomic_DNA"/>
</dbReference>
<evidence type="ECO:0000313" key="3">
    <source>
        <dbReference type="EMBL" id="PIL28573.1"/>
    </source>
</evidence>
<evidence type="ECO:0000256" key="1">
    <source>
        <dbReference type="SAM" id="MobiDB-lite"/>
    </source>
</evidence>
<keyword evidence="4" id="KW-1185">Reference proteome</keyword>
<feature type="region of interest" description="Disordered" evidence="1">
    <location>
        <begin position="153"/>
        <end position="195"/>
    </location>
</feature>
<feature type="chain" id="PRO_5013614227" evidence="2">
    <location>
        <begin position="27"/>
        <end position="195"/>
    </location>
</feature>
<name>A0A2G8S464_9APHY</name>
<evidence type="ECO:0000256" key="2">
    <source>
        <dbReference type="SAM" id="SignalP"/>
    </source>
</evidence>
<gene>
    <name evidence="3" type="ORF">GSI_08614</name>
</gene>
<protein>
    <submittedName>
        <fullName evidence="3">Uncharacterized protein</fullName>
    </submittedName>
</protein>
<sequence>MSLLLSIFASLLCLLHLQVTVPPVLASHVVSRRQSEFVDVLWSGRLNEPYLTAHILRAPNSHVLCHSPSGPVSLVFSRGPSGATYGFASVNTSVSSEAAVAYSEQLPTLSARHQRSGKTKGTVKLNIVLTDAETAKRVSSVKSSMLFTSAQYQDSTRLDKKRSPGGAYSNLTFTLSSPRVSTEARKPRDIETSVE</sequence>
<dbReference type="AlphaFoldDB" id="A0A2G8S464"/>
<dbReference type="Proteomes" id="UP000230002">
    <property type="component" value="Unassembled WGS sequence"/>
</dbReference>
<reference evidence="3 4" key="1">
    <citation type="journal article" date="2015" name="Sci. Rep.">
        <title>Chromosome-level genome map provides insights into diverse defense mechanisms in the medicinal fungus Ganoderma sinense.</title>
        <authorList>
            <person name="Zhu Y."/>
            <person name="Xu J."/>
            <person name="Sun C."/>
            <person name="Zhou S."/>
            <person name="Xu H."/>
            <person name="Nelson D.R."/>
            <person name="Qian J."/>
            <person name="Song J."/>
            <person name="Luo H."/>
            <person name="Xiang L."/>
            <person name="Li Y."/>
            <person name="Xu Z."/>
            <person name="Ji A."/>
            <person name="Wang L."/>
            <person name="Lu S."/>
            <person name="Hayward A."/>
            <person name="Sun W."/>
            <person name="Li X."/>
            <person name="Schwartz D.C."/>
            <person name="Wang Y."/>
            <person name="Chen S."/>
        </authorList>
    </citation>
    <scope>NUCLEOTIDE SEQUENCE [LARGE SCALE GENOMIC DNA]</scope>
    <source>
        <strain evidence="3 4">ZZ0214-1</strain>
    </source>
</reference>